<proteinExistence type="predicted"/>
<dbReference type="SMART" id="SM00355">
    <property type="entry name" value="ZnF_C2H2"/>
    <property type="match status" value="4"/>
</dbReference>
<evidence type="ECO:0000313" key="5">
    <source>
        <dbReference type="Proteomes" id="UP001322138"/>
    </source>
</evidence>
<keyword evidence="5" id="KW-1185">Reference proteome</keyword>
<feature type="compositionally biased region" description="Polar residues" evidence="2">
    <location>
        <begin position="620"/>
        <end position="631"/>
    </location>
</feature>
<feature type="compositionally biased region" description="Polar residues" evidence="2">
    <location>
        <begin position="283"/>
        <end position="298"/>
    </location>
</feature>
<reference evidence="4 5" key="1">
    <citation type="journal article" date="2023" name="bioRxiv">
        <title>High-quality genome assemblies of four members of thePodospora anserinaspecies complex.</title>
        <authorList>
            <person name="Ament-Velasquez S.L."/>
            <person name="Vogan A.A."/>
            <person name="Wallerman O."/>
            <person name="Hartmann F."/>
            <person name="Gautier V."/>
            <person name="Silar P."/>
            <person name="Giraud T."/>
            <person name="Johannesson H."/>
        </authorList>
    </citation>
    <scope>NUCLEOTIDE SEQUENCE [LARGE SCALE GENOMIC DNA]</scope>
    <source>
        <strain evidence="4 5">CBS 112042</strain>
    </source>
</reference>
<feature type="region of interest" description="Disordered" evidence="2">
    <location>
        <begin position="222"/>
        <end position="250"/>
    </location>
</feature>
<dbReference type="Proteomes" id="UP001322138">
    <property type="component" value="Unassembled WGS sequence"/>
</dbReference>
<evidence type="ECO:0000259" key="3">
    <source>
        <dbReference type="PROSITE" id="PS50157"/>
    </source>
</evidence>
<protein>
    <recommendedName>
        <fullName evidence="3">C2H2-type domain-containing protein</fullName>
    </recommendedName>
</protein>
<dbReference type="RefSeq" id="XP_062728038.1">
    <property type="nucleotide sequence ID" value="XM_062881784.1"/>
</dbReference>
<comment type="caution">
    <text evidence="4">The sequence shown here is derived from an EMBL/GenBank/DDBJ whole genome shotgun (WGS) entry which is preliminary data.</text>
</comment>
<feature type="compositionally biased region" description="Polar residues" evidence="2">
    <location>
        <begin position="653"/>
        <end position="672"/>
    </location>
</feature>
<evidence type="ECO:0000256" key="2">
    <source>
        <dbReference type="SAM" id="MobiDB-lite"/>
    </source>
</evidence>
<feature type="region of interest" description="Disordered" evidence="2">
    <location>
        <begin position="277"/>
        <end position="341"/>
    </location>
</feature>
<name>A0ABR0F6Y8_9PEZI</name>
<evidence type="ECO:0000313" key="4">
    <source>
        <dbReference type="EMBL" id="KAK4639062.1"/>
    </source>
</evidence>
<dbReference type="PROSITE" id="PS50157">
    <property type="entry name" value="ZINC_FINGER_C2H2_2"/>
    <property type="match status" value="1"/>
</dbReference>
<dbReference type="GeneID" id="87901266"/>
<keyword evidence="1" id="KW-0479">Metal-binding</keyword>
<sequence>MASQINAAGVASTPPHVCSHCKKSFARHCDLNKHAKSHSRPYKCLYTNCKYHEHGWPTAKELERHVNDKHSPSPRTFACLYQPCPYRSKRESNCKQHMEKAHKWKYVRSKSNGKRLPTTGQSDIVYRLKIDEATLGVRNFGPSPISPQPPLIPPRGQDFVLYDDDQQEDAFGEEDDEAYSGFQNPEGFQSYLPWNSPNTRVRQAESVIDSCNDTLERPLGSEFYGSGLLDPRLSSYQTPPGSESHRTPDTPCLDIAAAIKVESPTVTMDFFSPPKRKYEAVDGSSQESKPTTNATRGASNPRAHRATSGPAKSTLNRRDSFDEDGHRPTKKARQMPVEDFSDTSMPDIFRFAHPTIYDRDQKETYSPCHTVHRDISTLVRHLSRPAHRFKVTDRFISSFDQDENFRHPRVGVCRWCWLTFTDRSEFEDHVSNPCEKVSRGKREKWRVLLNSFTPLVDLPVHTQSTFDVVRESEEDGWDRLSRGLEQSPEVDGSTCAPETSPALVYPTTHGEFVSMTEHQRLLKEHQALQEKHRQLLGQVTQAMYAQQVCDNARTQSLDARDNMLLAAMSREAHKGSALAHQQRKLSDRDNLVQHMDSRSTDVDVQGFLEEVESAHKGLSRQDSGLSTTSRSTIHHVPPSPPVKSLDYVDDDQQNAAHGSGSQNARKQPTSHADSGYATEGRRGSLAELGLSTVAGVATSAMMHHPHHSMTTATTTDNTFMKDMFMSTGHEEEQHSQEQTQHHLLDTSLTDPFLDYGFSSASQLEADLEFGFPI</sequence>
<dbReference type="PROSITE" id="PS00028">
    <property type="entry name" value="ZINC_FINGER_C2H2_1"/>
    <property type="match status" value="1"/>
</dbReference>
<evidence type="ECO:0000256" key="1">
    <source>
        <dbReference type="PROSITE-ProRule" id="PRU00042"/>
    </source>
</evidence>
<keyword evidence="1" id="KW-0863">Zinc-finger</keyword>
<accession>A0ABR0F6Y8</accession>
<feature type="region of interest" description="Disordered" evidence="2">
    <location>
        <begin position="614"/>
        <end position="683"/>
    </location>
</feature>
<dbReference type="InterPro" id="IPR013087">
    <property type="entry name" value="Znf_C2H2_type"/>
</dbReference>
<dbReference type="EMBL" id="JAFFGZ010000009">
    <property type="protein sequence ID" value="KAK4639062.1"/>
    <property type="molecule type" value="Genomic_DNA"/>
</dbReference>
<keyword evidence="1" id="KW-0862">Zinc</keyword>
<organism evidence="4 5">
    <name type="scientific">Podospora bellae-mahoneyi</name>
    <dbReference type="NCBI Taxonomy" id="2093777"/>
    <lineage>
        <taxon>Eukaryota</taxon>
        <taxon>Fungi</taxon>
        <taxon>Dikarya</taxon>
        <taxon>Ascomycota</taxon>
        <taxon>Pezizomycotina</taxon>
        <taxon>Sordariomycetes</taxon>
        <taxon>Sordariomycetidae</taxon>
        <taxon>Sordariales</taxon>
        <taxon>Podosporaceae</taxon>
        <taxon>Podospora</taxon>
    </lineage>
</organism>
<gene>
    <name evidence="4" type="ORF">QC761_701960</name>
</gene>
<feature type="compositionally biased region" description="Basic and acidic residues" evidence="2">
    <location>
        <begin position="316"/>
        <end position="327"/>
    </location>
</feature>
<feature type="domain" description="C2H2-type" evidence="3">
    <location>
        <begin position="16"/>
        <end position="43"/>
    </location>
</feature>